<evidence type="ECO:0000256" key="4">
    <source>
        <dbReference type="ARBA" id="ARBA00022801"/>
    </source>
</evidence>
<proteinExistence type="inferred from homology"/>
<evidence type="ECO:0000256" key="2">
    <source>
        <dbReference type="ARBA" id="ARBA00008779"/>
    </source>
</evidence>
<dbReference type="Proteomes" id="UP001154329">
    <property type="component" value="Chromosome 1"/>
</dbReference>
<dbReference type="EMBL" id="OU899034">
    <property type="protein sequence ID" value="CAH1717015.1"/>
    <property type="molecule type" value="Genomic_DNA"/>
</dbReference>
<reference evidence="10" key="1">
    <citation type="submission" date="2022-02" db="EMBL/GenBank/DDBJ databases">
        <authorList>
            <person name="King R."/>
        </authorList>
    </citation>
    <scope>NUCLEOTIDE SEQUENCE</scope>
</reference>
<dbReference type="SUPFAM" id="SSF53649">
    <property type="entry name" value="Alkaline phosphatase-like"/>
    <property type="match status" value="1"/>
</dbReference>
<protein>
    <recommendedName>
        <fullName evidence="9">Sulfatase N-terminal domain-containing protein</fullName>
    </recommendedName>
</protein>
<dbReference type="Pfam" id="PF00884">
    <property type="entry name" value="Sulfatase"/>
    <property type="match status" value="1"/>
</dbReference>
<keyword evidence="7" id="KW-1133">Transmembrane helix</keyword>
<evidence type="ECO:0000313" key="10">
    <source>
        <dbReference type="EMBL" id="CAH1717015.1"/>
    </source>
</evidence>
<evidence type="ECO:0000256" key="3">
    <source>
        <dbReference type="ARBA" id="ARBA00022723"/>
    </source>
</evidence>
<accession>A0A9P0IWE7</accession>
<feature type="chain" id="PRO_5040308364" description="Sulfatase N-terminal domain-containing protein" evidence="8">
    <location>
        <begin position="24"/>
        <end position="599"/>
    </location>
</feature>
<keyword evidence="6" id="KW-0325">Glycoprotein</keyword>
<comment type="cofactor">
    <cofactor evidence="1">
        <name>Ca(2+)</name>
        <dbReference type="ChEBI" id="CHEBI:29108"/>
    </cofactor>
</comment>
<evidence type="ECO:0000256" key="7">
    <source>
        <dbReference type="SAM" id="Phobius"/>
    </source>
</evidence>
<feature type="domain" description="Sulfatase N-terminal" evidence="9">
    <location>
        <begin position="34"/>
        <end position="363"/>
    </location>
</feature>
<evidence type="ECO:0000256" key="8">
    <source>
        <dbReference type="SAM" id="SignalP"/>
    </source>
</evidence>
<keyword evidence="11" id="KW-1185">Reference proteome</keyword>
<name>A0A9P0IWE7_APHGO</name>
<dbReference type="OrthoDB" id="103349at2759"/>
<dbReference type="CDD" id="cd16029">
    <property type="entry name" value="4-S"/>
    <property type="match status" value="1"/>
</dbReference>
<gene>
    <name evidence="10" type="ORF">APHIGO_LOCUS3843</name>
</gene>
<evidence type="ECO:0000256" key="6">
    <source>
        <dbReference type="ARBA" id="ARBA00023180"/>
    </source>
</evidence>
<dbReference type="InterPro" id="IPR047115">
    <property type="entry name" value="ARSB"/>
</dbReference>
<dbReference type="PANTHER" id="PTHR10342:SF264">
    <property type="entry name" value="MIP05773P-RELATED"/>
    <property type="match status" value="1"/>
</dbReference>
<evidence type="ECO:0000256" key="5">
    <source>
        <dbReference type="ARBA" id="ARBA00022837"/>
    </source>
</evidence>
<keyword evidence="7" id="KW-0812">Transmembrane</keyword>
<dbReference type="GO" id="GO:0008484">
    <property type="term" value="F:sulfuric ester hydrolase activity"/>
    <property type="evidence" value="ECO:0007669"/>
    <property type="project" value="InterPro"/>
</dbReference>
<sequence length="599" mass="67209">MSVFISCSTCILIILEFSLFSDCSLLREPNKKQPHIILIIADDLGWNDVGFHGSIQIPTPNIDALAYNGVILNRHYVQPTCTPSRAALLTGKYPIRYGLQGLPIIAGVPLALPSTEKILPQYLKDLGYSTHLVGKWHLGANKKNQTPLKRGFDSHFGYWNGFISYRNSTHSTGSMTGKDARRGFKRAGDEMVDQYATDIFTNEANKVIKSCKNQGSPMFLMISHLAVHTGVPGPNILEVQNKTLNDIKFNYIENKERRLFAGILTSLDESVGSIIESLDNNGMLEDSIVLFISDNGAPADDPIWGYGNSGSNWPLRGEKGAVLDGGVRGVAAIWSPWLKKKHRISENLFHITDWLPTLYTAAGGNFDDLGQIDGVDQWESLTETSKRMRTMALINIDETSGEEALIFNHWKIVKSNRTSDIVYYLKYSGEPGNMGPEYNMNDVAESLAGSRLSKINCFVSKADCMDTLTTYDLFYNIRSQAKIDSKCTERIADPDPNGHYQCFDSPCLFDIQRDPCEYQNIASRHPEAFNMTIDMLVQFKKELTMQNYPAIDPAADPRFFDGYWDTWKEKSVGSISFGGRLHSCVIIIFTICFYNYFIQ</sequence>
<dbReference type="AlphaFoldDB" id="A0A9P0IWE7"/>
<reference evidence="10" key="2">
    <citation type="submission" date="2022-10" db="EMBL/GenBank/DDBJ databases">
        <authorList>
            <consortium name="ENA_rothamsted_submissions"/>
            <consortium name="culmorum"/>
            <person name="King R."/>
        </authorList>
    </citation>
    <scope>NUCLEOTIDE SEQUENCE</scope>
</reference>
<dbReference type="InterPro" id="IPR024607">
    <property type="entry name" value="Sulfatase_CS"/>
</dbReference>
<dbReference type="PANTHER" id="PTHR10342">
    <property type="entry name" value="ARYLSULFATASE"/>
    <property type="match status" value="1"/>
</dbReference>
<comment type="similarity">
    <text evidence="2">Belongs to the sulfatase family.</text>
</comment>
<evidence type="ECO:0000256" key="1">
    <source>
        <dbReference type="ARBA" id="ARBA00001913"/>
    </source>
</evidence>
<dbReference type="InterPro" id="IPR000917">
    <property type="entry name" value="Sulfatase_N"/>
</dbReference>
<dbReference type="PROSITE" id="PS00523">
    <property type="entry name" value="SULFATASE_1"/>
    <property type="match status" value="1"/>
</dbReference>
<evidence type="ECO:0000259" key="9">
    <source>
        <dbReference type="Pfam" id="PF00884"/>
    </source>
</evidence>
<dbReference type="GO" id="GO:0046872">
    <property type="term" value="F:metal ion binding"/>
    <property type="evidence" value="ECO:0007669"/>
    <property type="project" value="UniProtKB-KW"/>
</dbReference>
<dbReference type="Gene3D" id="3.40.720.10">
    <property type="entry name" value="Alkaline Phosphatase, subunit A"/>
    <property type="match status" value="1"/>
</dbReference>
<keyword evidence="7" id="KW-0472">Membrane</keyword>
<evidence type="ECO:0000313" key="11">
    <source>
        <dbReference type="Proteomes" id="UP001154329"/>
    </source>
</evidence>
<dbReference type="Gene3D" id="3.30.1120.10">
    <property type="match status" value="1"/>
</dbReference>
<keyword evidence="4" id="KW-0378">Hydrolase</keyword>
<dbReference type="InterPro" id="IPR017850">
    <property type="entry name" value="Alkaline_phosphatase_core_sf"/>
</dbReference>
<keyword evidence="3" id="KW-0479">Metal-binding</keyword>
<keyword evidence="5" id="KW-0106">Calcium</keyword>
<keyword evidence="8" id="KW-0732">Signal</keyword>
<organism evidence="10 11">
    <name type="scientific">Aphis gossypii</name>
    <name type="common">Cotton aphid</name>
    <dbReference type="NCBI Taxonomy" id="80765"/>
    <lineage>
        <taxon>Eukaryota</taxon>
        <taxon>Metazoa</taxon>
        <taxon>Ecdysozoa</taxon>
        <taxon>Arthropoda</taxon>
        <taxon>Hexapoda</taxon>
        <taxon>Insecta</taxon>
        <taxon>Pterygota</taxon>
        <taxon>Neoptera</taxon>
        <taxon>Paraneoptera</taxon>
        <taxon>Hemiptera</taxon>
        <taxon>Sternorrhyncha</taxon>
        <taxon>Aphidomorpha</taxon>
        <taxon>Aphidoidea</taxon>
        <taxon>Aphididae</taxon>
        <taxon>Aphidini</taxon>
        <taxon>Aphis</taxon>
        <taxon>Aphis</taxon>
    </lineage>
</organism>
<feature type="transmembrane region" description="Helical" evidence="7">
    <location>
        <begin position="577"/>
        <end position="597"/>
    </location>
</feature>
<dbReference type="PROSITE" id="PS00149">
    <property type="entry name" value="SULFATASE_2"/>
    <property type="match status" value="1"/>
</dbReference>
<feature type="signal peptide" evidence="8">
    <location>
        <begin position="1"/>
        <end position="23"/>
    </location>
</feature>